<dbReference type="OrthoDB" id="1819027at2"/>
<dbReference type="HAMAP" id="MF_00912">
    <property type="entry name" value="DivIB"/>
    <property type="match status" value="1"/>
</dbReference>
<reference evidence="12 15" key="3">
    <citation type="submission" date="2020-04" db="EMBL/GenBank/DDBJ databases">
        <title>Novel strain L. Fermentum HFD1 producer antibacterial peptides.</title>
        <authorList>
            <person name="Ozhegov G.D."/>
            <person name="Pavlova A.S."/>
            <person name="Zhuravleva D.E."/>
            <person name="Gogoleva N.V."/>
            <person name="Shagimardanova E.I."/>
            <person name="Markelova M.I."/>
            <person name="Yarullina D.R."/>
            <person name="Kayumov A.R."/>
        </authorList>
    </citation>
    <scope>NUCLEOTIDE SEQUENCE [LARGE SCALE GENOMIC DNA]</scope>
    <source>
        <strain evidence="12 15">HFD1</strain>
    </source>
</reference>
<name>A0A0G9GE55_LIMFE</name>
<dbReference type="GeneID" id="83715091"/>
<dbReference type="PANTHER" id="PTHR37820:SF1">
    <property type="entry name" value="CELL DIVISION PROTEIN FTSQ"/>
    <property type="match status" value="1"/>
</dbReference>
<dbReference type="GO" id="GO:0032153">
    <property type="term" value="C:cell division site"/>
    <property type="evidence" value="ECO:0007669"/>
    <property type="project" value="UniProtKB-UniRule"/>
</dbReference>
<organism evidence="10 13">
    <name type="scientific">Limosilactobacillus fermentum</name>
    <name type="common">Lactobacillus fermentum</name>
    <dbReference type="NCBI Taxonomy" id="1613"/>
    <lineage>
        <taxon>Bacteria</taxon>
        <taxon>Bacillati</taxon>
        <taxon>Bacillota</taxon>
        <taxon>Bacilli</taxon>
        <taxon>Lactobacillales</taxon>
        <taxon>Lactobacillaceae</taxon>
        <taxon>Limosilactobacillus</taxon>
    </lineage>
</organism>
<evidence type="ECO:0000259" key="9">
    <source>
        <dbReference type="PROSITE" id="PS51779"/>
    </source>
</evidence>
<keyword evidence="2 8" id="KW-1003">Cell membrane</keyword>
<dbReference type="InterPro" id="IPR005548">
    <property type="entry name" value="Cell_div_FtsQ/DivIB_C"/>
</dbReference>
<reference evidence="10 13" key="1">
    <citation type="submission" date="2016-09" db="EMBL/GenBank/DDBJ databases">
        <title>Genome Sequence of the Lactobacillus fermentum strain NCC2970 (CNCM I-5068).</title>
        <authorList>
            <person name="Barretto C."/>
            <person name="Ngom-Bru C."/>
            <person name="Genevaz A."/>
            <person name="Fournier C."/>
            <person name="Moine D."/>
            <person name="Kassam M."/>
            <person name="Iltis A."/>
            <person name="Sagory-Zalkind P."/>
            <person name="Faucherand G."/>
            <person name="Descombes P."/>
            <person name="Duboux S."/>
        </authorList>
    </citation>
    <scope>NUCLEOTIDE SEQUENCE [LARGE SCALE GENOMIC DNA]</scope>
    <source>
        <strain evidence="10 13">NCC2970</strain>
    </source>
</reference>
<dbReference type="InterPro" id="IPR026580">
    <property type="entry name" value="DivIB"/>
</dbReference>
<evidence type="ECO:0000313" key="15">
    <source>
        <dbReference type="Proteomes" id="UP000503169"/>
    </source>
</evidence>
<feature type="domain" description="POTRA" evidence="9">
    <location>
        <begin position="80"/>
        <end position="151"/>
    </location>
</feature>
<dbReference type="GO" id="GO:0043093">
    <property type="term" value="P:FtsZ-dependent cytokinesis"/>
    <property type="evidence" value="ECO:0007669"/>
    <property type="project" value="UniProtKB-UniRule"/>
</dbReference>
<dbReference type="EMBL" id="CP050919">
    <property type="protein sequence ID" value="QIX58202.1"/>
    <property type="molecule type" value="Genomic_DNA"/>
</dbReference>
<dbReference type="Proteomes" id="UP000094714">
    <property type="component" value="Chromosome"/>
</dbReference>
<accession>A0A0G9GE55</accession>
<dbReference type="PATRIC" id="fig|1613.112.peg.1504"/>
<evidence type="ECO:0000313" key="10">
    <source>
        <dbReference type="EMBL" id="AOR74888.1"/>
    </source>
</evidence>
<dbReference type="Pfam" id="PF03799">
    <property type="entry name" value="FtsQ_DivIB_C"/>
    <property type="match status" value="1"/>
</dbReference>
<dbReference type="InterPro" id="IPR034746">
    <property type="entry name" value="POTRA"/>
</dbReference>
<dbReference type="EMBL" id="CP019030">
    <property type="protein sequence ID" value="APU45234.1"/>
    <property type="molecule type" value="Genomic_DNA"/>
</dbReference>
<reference evidence="11 14" key="2">
    <citation type="submission" date="2016-12" db="EMBL/GenBank/DDBJ databases">
        <title>Complete Genome Sequence of Lactobacillus fermentum Strain SNUV175, a Probiotic for Treatment of Bacterial Vaginosis.</title>
        <authorList>
            <person name="Lee S."/>
            <person name="You H.J."/>
            <person name="Kwon B."/>
            <person name="Ko G."/>
        </authorList>
    </citation>
    <scope>NUCLEOTIDE SEQUENCE [LARGE SCALE GENOMIC DNA]</scope>
    <source>
        <strain evidence="11 14">SNUV175</strain>
    </source>
</reference>
<evidence type="ECO:0000256" key="1">
    <source>
        <dbReference type="ARBA" id="ARBA00004370"/>
    </source>
</evidence>
<dbReference type="Proteomes" id="UP000503169">
    <property type="component" value="Chromosome"/>
</dbReference>
<dbReference type="GO" id="GO:0005886">
    <property type="term" value="C:plasma membrane"/>
    <property type="evidence" value="ECO:0007669"/>
    <property type="project" value="UniProtKB-SubCell"/>
</dbReference>
<dbReference type="OMA" id="YMNDGNE"/>
<dbReference type="Gene3D" id="3.40.50.10960">
    <property type="match status" value="1"/>
</dbReference>
<evidence type="ECO:0000313" key="14">
    <source>
        <dbReference type="Proteomes" id="UP000185427"/>
    </source>
</evidence>
<evidence type="ECO:0000256" key="8">
    <source>
        <dbReference type="HAMAP-Rule" id="MF_00912"/>
    </source>
</evidence>
<keyword evidence="4 8" id="KW-0812">Transmembrane</keyword>
<protein>
    <recommendedName>
        <fullName evidence="8">Cell division protein DivIB</fullName>
    </recommendedName>
</protein>
<dbReference type="RefSeq" id="WP_003686331.1">
    <property type="nucleotide sequence ID" value="NZ_AP024320.1"/>
</dbReference>
<feature type="transmembrane region" description="Helical" evidence="8">
    <location>
        <begin position="55"/>
        <end position="76"/>
    </location>
</feature>
<evidence type="ECO:0000256" key="7">
    <source>
        <dbReference type="ARBA" id="ARBA00023306"/>
    </source>
</evidence>
<dbReference type="Proteomes" id="UP000185427">
    <property type="component" value="Chromosome"/>
</dbReference>
<comment type="similarity">
    <text evidence="8">Belongs to the FtsQ/DivIB family. DivIB subfamily.</text>
</comment>
<comment type="function">
    <text evidence="8">Cell division protein that may be involved in stabilizing or promoting the assembly of the division complex.</text>
</comment>
<evidence type="ECO:0000256" key="4">
    <source>
        <dbReference type="ARBA" id="ARBA00022692"/>
    </source>
</evidence>
<dbReference type="InterPro" id="IPR013685">
    <property type="entry name" value="POTRA_FtsQ_type"/>
</dbReference>
<dbReference type="InterPro" id="IPR050487">
    <property type="entry name" value="FtsQ_DivIB"/>
</dbReference>
<sequence>MANHRDNREHRRYADRLATLEAQSVIDGRDRFKKRHQGLKKGLPKLRAYQIKSNLGRALTVLIPFFIVLLAMIYVVSPFSKVNQVKVVGNEDLTAKQVEAASGAKAGAFIWRLVFDQAAVSKQAQQNNLQVKSIRVSLVGPRSVKVHVVENPVIGIVTHNGHQELLLSTGKYQKISNNLTNFITYAGFAKHEGMLTETAKQVGQLSATIRQGISQVTYSPTSTDDERLKIYMNDGNTVLANASTLAQKMKYYPSIVTNMNTAGVIDLQVGAYSYAYGDQSK</sequence>
<dbReference type="AlphaFoldDB" id="A0A0G9GE55"/>
<evidence type="ECO:0000313" key="11">
    <source>
        <dbReference type="EMBL" id="APU45234.1"/>
    </source>
</evidence>
<keyword evidence="7 8" id="KW-0131">Cell cycle</keyword>
<keyword evidence="3 8" id="KW-0132">Cell division</keyword>
<evidence type="ECO:0000256" key="2">
    <source>
        <dbReference type="ARBA" id="ARBA00022475"/>
    </source>
</evidence>
<dbReference type="PROSITE" id="PS51779">
    <property type="entry name" value="POTRA"/>
    <property type="match status" value="1"/>
</dbReference>
<dbReference type="PANTHER" id="PTHR37820">
    <property type="entry name" value="CELL DIVISION PROTEIN DIVIB"/>
    <property type="match status" value="1"/>
</dbReference>
<comment type="subcellular location">
    <subcellularLocation>
        <location evidence="8">Cell membrane</location>
        <topology evidence="8">Single-pass type II membrane protein</topology>
    </subcellularLocation>
    <subcellularLocation>
        <location evidence="1">Membrane</location>
    </subcellularLocation>
    <text evidence="8">Localizes to the division septum.</text>
</comment>
<keyword evidence="6 8" id="KW-0472">Membrane</keyword>
<proteinExistence type="inferred from homology"/>
<evidence type="ECO:0000256" key="3">
    <source>
        <dbReference type="ARBA" id="ARBA00022618"/>
    </source>
</evidence>
<evidence type="ECO:0000313" key="12">
    <source>
        <dbReference type="EMBL" id="QIX58202.1"/>
    </source>
</evidence>
<dbReference type="Pfam" id="PF08478">
    <property type="entry name" value="POTRA_1"/>
    <property type="match status" value="1"/>
</dbReference>
<keyword evidence="5 8" id="KW-1133">Transmembrane helix</keyword>
<evidence type="ECO:0000256" key="6">
    <source>
        <dbReference type="ARBA" id="ARBA00023136"/>
    </source>
</evidence>
<evidence type="ECO:0000313" key="13">
    <source>
        <dbReference type="Proteomes" id="UP000094714"/>
    </source>
</evidence>
<dbReference type="EMBL" id="CP017151">
    <property type="protein sequence ID" value="AOR74888.1"/>
    <property type="molecule type" value="Genomic_DNA"/>
</dbReference>
<gene>
    <name evidence="8 12" type="primary">divIB</name>
    <name evidence="11" type="ORF">BUW47_01610</name>
    <name evidence="12" type="ORF">HCY95_00637</name>
    <name evidence="10" type="ORF">LACFE_CDS1438</name>
</gene>
<evidence type="ECO:0000256" key="5">
    <source>
        <dbReference type="ARBA" id="ARBA00022989"/>
    </source>
</evidence>